<protein>
    <submittedName>
        <fullName evidence="2">S-layer protein</fullName>
    </submittedName>
</protein>
<accession>A0AA97I408</accession>
<dbReference type="Proteomes" id="UP001301797">
    <property type="component" value="Chromosome"/>
</dbReference>
<keyword evidence="1" id="KW-0472">Membrane</keyword>
<dbReference type="AlphaFoldDB" id="A0AA97I408"/>
<name>A0AA97I408_9EURY</name>
<gene>
    <name evidence="2" type="ORF">F1737_11375</name>
</gene>
<keyword evidence="1" id="KW-0812">Transmembrane</keyword>
<dbReference type="KEGG" id="mefw:F1737_11375"/>
<proteinExistence type="predicted"/>
<dbReference type="PANTHER" id="PTHR35902">
    <property type="entry name" value="S-LAYER DOMAIN-LIKE PROTEIN-RELATED"/>
    <property type="match status" value="1"/>
</dbReference>
<feature type="transmembrane region" description="Helical" evidence="1">
    <location>
        <begin position="400"/>
        <end position="420"/>
    </location>
</feature>
<dbReference type="PANTHER" id="PTHR35902:SF3">
    <property type="entry name" value="NPCBM-ASSOCIATED, NEW3 DOMAIN OF ALPHA-GALACTOSIDASE"/>
    <property type="match status" value="1"/>
</dbReference>
<evidence type="ECO:0000256" key="1">
    <source>
        <dbReference type="SAM" id="Phobius"/>
    </source>
</evidence>
<sequence>MRKIITLTALVLVFLSAAVTPCLAGDKYYTDGPVITVSVSGSNELLAGADSRLNLLVQNKGLIDMKLVQNRYMTPDYLPNSAKSVVVTLKPGDSPAVVKSDPQVIGDLSSGLTKTGTFDVYIPEGAKSGRYSMTAVVEYEYMENSEQVGTDAISYYFKTVRREYPVSIVIRPSVVLEISDVVSDSLNAGGEGYIEMTIKNTGTDDGRNTAIYISPTGYSPITPIEDSIYAGDFKKGDVITPRFKVSVSKDADPQQEYPLRVFAVYKDYEGKSAKSAPVTVGVSFGGRIKFEAVSGAAVAYPGRENLIHVTYKNTGDATAYQALGRISVIDPFSSGDSNVYLGDMLPGETKEAVYKISADSGATIKEYSLESEIRYNDIEGNNYVSDTVKVIISVQPDSAGYLYIGIPVIAVILGAGFFVYRRKNSA</sequence>
<keyword evidence="3" id="KW-1185">Reference proteome</keyword>
<reference evidence="2 3" key="1">
    <citation type="submission" date="2019-09" db="EMBL/GenBank/DDBJ databases">
        <title>The complete genome of Methanoplanus sp. FWC-SCC4.</title>
        <authorList>
            <person name="Chen S.-C."/>
            <person name="Zhou Y.-Z."/>
            <person name="Lai M.-C."/>
        </authorList>
    </citation>
    <scope>NUCLEOTIDE SEQUENCE [LARGE SCALE GENOMIC DNA]</scope>
    <source>
        <strain evidence="2 3">FWC-SCC4</strain>
    </source>
</reference>
<keyword evidence="1" id="KW-1133">Transmembrane helix</keyword>
<dbReference type="EMBL" id="CP043875">
    <property type="protein sequence ID" value="WOF17233.1"/>
    <property type="molecule type" value="Genomic_DNA"/>
</dbReference>
<dbReference type="RefSeq" id="WP_317136696.1">
    <property type="nucleotide sequence ID" value="NZ_CP043875.1"/>
</dbReference>
<dbReference type="GeneID" id="85230779"/>
<evidence type="ECO:0000313" key="2">
    <source>
        <dbReference type="EMBL" id="WOF17233.1"/>
    </source>
</evidence>
<evidence type="ECO:0000313" key="3">
    <source>
        <dbReference type="Proteomes" id="UP001301797"/>
    </source>
</evidence>
<organism evidence="2 3">
    <name type="scientific">Methanochimaera problematica</name>
    <dbReference type="NCBI Taxonomy" id="2609417"/>
    <lineage>
        <taxon>Archaea</taxon>
        <taxon>Methanobacteriati</taxon>
        <taxon>Methanobacteriota</taxon>
        <taxon>Stenosarchaea group</taxon>
        <taxon>Methanomicrobia</taxon>
        <taxon>Methanomicrobiales</taxon>
        <taxon>Methanomicrobiaceae</taxon>
        <taxon>Methanochimaera</taxon>
    </lineage>
</organism>